<evidence type="ECO:0000313" key="3">
    <source>
        <dbReference type="EMBL" id="KAL3620876.1"/>
    </source>
</evidence>
<comment type="caution">
    <text evidence="3">The sequence shown here is derived from an EMBL/GenBank/DDBJ whole genome shotgun (WGS) entry which is preliminary data.</text>
</comment>
<evidence type="ECO:0000313" key="4">
    <source>
        <dbReference type="EMBL" id="KAL3620877.1"/>
    </source>
</evidence>
<dbReference type="InterPro" id="IPR008972">
    <property type="entry name" value="Cupredoxin"/>
</dbReference>
<feature type="signal peptide" evidence="1">
    <location>
        <begin position="1"/>
        <end position="32"/>
    </location>
</feature>
<keyword evidence="5" id="KW-1185">Reference proteome</keyword>
<sequence length="120" mass="12559">MAQVRGSAHIAATAVIIMVTMSMLFQSQVAEAAAHDVKWDYGVKLSPVTYKTGDTINFKNTDKLGHNVIKVGQAAFGKCSGQGGAAKQGPVKLESGANFFICSVGKHCSQGGMKIQITGN</sequence>
<name>A0ABD3BV70_9LAMI</name>
<feature type="chain" id="PRO_5044724664" description="Phytocyanin domain-containing protein" evidence="1">
    <location>
        <begin position="33"/>
        <end position="120"/>
    </location>
</feature>
<dbReference type="AlphaFoldDB" id="A0ABD3BV70"/>
<dbReference type="Proteomes" id="UP001632038">
    <property type="component" value="Unassembled WGS sequence"/>
</dbReference>
<dbReference type="PANTHER" id="PTHR33021:SF339">
    <property type="entry name" value="OS07G0570600 PROTEIN"/>
    <property type="match status" value="1"/>
</dbReference>
<organism evidence="3 5">
    <name type="scientific">Castilleja foliolosa</name>
    <dbReference type="NCBI Taxonomy" id="1961234"/>
    <lineage>
        <taxon>Eukaryota</taxon>
        <taxon>Viridiplantae</taxon>
        <taxon>Streptophyta</taxon>
        <taxon>Embryophyta</taxon>
        <taxon>Tracheophyta</taxon>
        <taxon>Spermatophyta</taxon>
        <taxon>Magnoliopsida</taxon>
        <taxon>eudicotyledons</taxon>
        <taxon>Gunneridae</taxon>
        <taxon>Pentapetalae</taxon>
        <taxon>asterids</taxon>
        <taxon>lamiids</taxon>
        <taxon>Lamiales</taxon>
        <taxon>Orobanchaceae</taxon>
        <taxon>Pedicularideae</taxon>
        <taxon>Castillejinae</taxon>
        <taxon>Castilleja</taxon>
    </lineage>
</organism>
<reference evidence="4 5" key="1">
    <citation type="journal article" date="2024" name="IScience">
        <title>Strigolactones Initiate the Formation of Haustorium-like Structures in Castilleja.</title>
        <authorList>
            <person name="Buerger M."/>
            <person name="Peterson D."/>
            <person name="Chory J."/>
        </authorList>
    </citation>
    <scope>NUCLEOTIDE SEQUENCE [LARGE SCALE GENOMIC DNA]</scope>
    <source>
        <strain evidence="4">Tecolote</strain>
        <tissue evidence="4">Flower</tissue>
    </source>
</reference>
<dbReference type="Gene3D" id="2.60.40.420">
    <property type="entry name" value="Cupredoxins - blue copper proteins"/>
    <property type="match status" value="1"/>
</dbReference>
<evidence type="ECO:0000313" key="5">
    <source>
        <dbReference type="Proteomes" id="UP001632038"/>
    </source>
</evidence>
<feature type="domain" description="Phytocyanin" evidence="2">
    <location>
        <begin position="46"/>
        <end position="111"/>
    </location>
</feature>
<dbReference type="SUPFAM" id="SSF49503">
    <property type="entry name" value="Cupredoxins"/>
    <property type="match status" value="1"/>
</dbReference>
<evidence type="ECO:0000256" key="1">
    <source>
        <dbReference type="SAM" id="SignalP"/>
    </source>
</evidence>
<dbReference type="Pfam" id="PF02298">
    <property type="entry name" value="Cu_bind_like"/>
    <property type="match status" value="1"/>
</dbReference>
<evidence type="ECO:0000259" key="2">
    <source>
        <dbReference type="Pfam" id="PF02298"/>
    </source>
</evidence>
<dbReference type="InterPro" id="IPR039391">
    <property type="entry name" value="Phytocyanin-like"/>
</dbReference>
<proteinExistence type="predicted"/>
<reference evidence="3" key="2">
    <citation type="submission" date="2024-11" db="EMBL/GenBank/DDBJ databases">
        <authorList>
            <person name="Burger M."/>
            <person name="Chory J."/>
        </authorList>
    </citation>
    <scope>NUCLEOTIDE SEQUENCE</scope>
    <source>
        <strain evidence="3">Tecolote</strain>
        <tissue evidence="3">Flower</tissue>
    </source>
</reference>
<protein>
    <recommendedName>
        <fullName evidence="2">Phytocyanin domain-containing protein</fullName>
    </recommendedName>
</protein>
<accession>A0ABD3BV70</accession>
<gene>
    <name evidence="3" type="ORF">CASFOL_035788</name>
    <name evidence="4" type="ORF">CASFOL_035789</name>
</gene>
<keyword evidence="1" id="KW-0732">Signal</keyword>
<dbReference type="EMBL" id="JAVIJP010000066">
    <property type="protein sequence ID" value="KAL3620876.1"/>
    <property type="molecule type" value="Genomic_DNA"/>
</dbReference>
<dbReference type="InterPro" id="IPR003245">
    <property type="entry name" value="Phytocyanin_dom"/>
</dbReference>
<dbReference type="PANTHER" id="PTHR33021">
    <property type="entry name" value="BLUE COPPER PROTEIN"/>
    <property type="match status" value="1"/>
</dbReference>
<dbReference type="EMBL" id="JAVIJP010000066">
    <property type="protein sequence ID" value="KAL3620877.1"/>
    <property type="molecule type" value="Genomic_DNA"/>
</dbReference>